<dbReference type="GO" id="GO:0016020">
    <property type="term" value="C:membrane"/>
    <property type="evidence" value="ECO:0007669"/>
    <property type="project" value="InterPro"/>
</dbReference>
<reference evidence="6 7" key="1">
    <citation type="submission" date="2018-09" db="EMBL/GenBank/DDBJ databases">
        <title>Genome sequence of Veillonella atypica isolated from periodontal Korean patients.</title>
        <authorList>
            <person name="Lee J.-H."/>
            <person name="Moon J.-H."/>
            <person name="Shin S.-Y."/>
        </authorList>
    </citation>
    <scope>NUCLEOTIDE SEQUENCE [LARGE SCALE GENOMIC DNA]</scope>
    <source>
        <strain evidence="6 7">KHUD_V1</strain>
    </source>
</reference>
<evidence type="ECO:0000256" key="4">
    <source>
        <dbReference type="ARBA" id="ARBA00022729"/>
    </source>
</evidence>
<sequence length="321" mass="34503">MKYSIRKILVLGLCLIAGLLVMVGCGSEQSKQEPKDLHLTYVKSPLNIPSIVEKQNGIMEKIFKEKNIGVTYSEITEGPKQTAALESGDIDIATVLGGTSAILAKANGADIKIIGMYSRAPKAFVLITKNPNIQSVKDLKGKKVMGPKGTILHQLLLTALDKNGMTANDVEFINGGIPQAASALDSGDVDVAMVAGPVALKAIQQGARVVVSGEGYIDGSIVIATSGKFAKEYPELIKQYMDTHNQTVQAYEKDPNSYYDIVAKETGLTEADVATMAPWYNFDTTIADSDIKSLEASQDYLISIGMIPSDKKVDIQSMILR</sequence>
<dbReference type="SUPFAM" id="SSF53850">
    <property type="entry name" value="Periplasmic binding protein-like II"/>
    <property type="match status" value="1"/>
</dbReference>
<organism evidence="6 7">
    <name type="scientific">Veillonella atypica</name>
    <dbReference type="NCBI Taxonomy" id="39777"/>
    <lineage>
        <taxon>Bacteria</taxon>
        <taxon>Bacillati</taxon>
        <taxon>Bacillota</taxon>
        <taxon>Negativicutes</taxon>
        <taxon>Veillonellales</taxon>
        <taxon>Veillonellaceae</taxon>
        <taxon>Veillonella</taxon>
    </lineage>
</organism>
<dbReference type="InterPro" id="IPR010067">
    <property type="entry name" value="ABC_SsuA_sub-bd"/>
</dbReference>
<dbReference type="PROSITE" id="PS51257">
    <property type="entry name" value="PROKAR_LIPOPROTEIN"/>
    <property type="match status" value="1"/>
</dbReference>
<evidence type="ECO:0000256" key="1">
    <source>
        <dbReference type="ARBA" id="ARBA00004418"/>
    </source>
</evidence>
<evidence type="ECO:0000313" key="6">
    <source>
        <dbReference type="EMBL" id="RJY50904.1"/>
    </source>
</evidence>
<evidence type="ECO:0000313" key="7">
    <source>
        <dbReference type="Proteomes" id="UP000277803"/>
    </source>
</evidence>
<dbReference type="GO" id="GO:0042597">
    <property type="term" value="C:periplasmic space"/>
    <property type="evidence" value="ECO:0007669"/>
    <property type="project" value="UniProtKB-SubCell"/>
</dbReference>
<dbReference type="RefSeq" id="WP_119982249.1">
    <property type="nucleotide sequence ID" value="NZ_QXZZ01000016.1"/>
</dbReference>
<protein>
    <submittedName>
        <fullName evidence="6">Aliphatic sulfonate ABC transporter substrate-binding protein</fullName>
    </submittedName>
</protein>
<comment type="subcellular location">
    <subcellularLocation>
        <location evidence="1">Periplasm</location>
    </subcellularLocation>
</comment>
<comment type="caution">
    <text evidence="6">The sequence shown here is derived from an EMBL/GenBank/DDBJ whole genome shotgun (WGS) entry which is preliminary data.</text>
</comment>
<evidence type="ECO:0000256" key="3">
    <source>
        <dbReference type="ARBA" id="ARBA00022448"/>
    </source>
</evidence>
<evidence type="ECO:0000259" key="5">
    <source>
        <dbReference type="SMART" id="SM00062"/>
    </source>
</evidence>
<feature type="domain" description="Solute-binding protein family 3/N-terminal" evidence="5">
    <location>
        <begin position="47"/>
        <end position="255"/>
    </location>
</feature>
<dbReference type="GO" id="GO:0042626">
    <property type="term" value="F:ATPase-coupled transmembrane transporter activity"/>
    <property type="evidence" value="ECO:0007669"/>
    <property type="project" value="InterPro"/>
</dbReference>
<dbReference type="NCBIfam" id="TIGR01728">
    <property type="entry name" value="SsuA_fam"/>
    <property type="match status" value="1"/>
</dbReference>
<name>A0A3A6W220_9FIRM</name>
<dbReference type="PANTHER" id="PTHR30024">
    <property type="entry name" value="ALIPHATIC SULFONATES-BINDING PROTEIN-RELATED"/>
    <property type="match status" value="1"/>
</dbReference>
<dbReference type="Pfam" id="PF09084">
    <property type="entry name" value="NMT1"/>
    <property type="match status" value="1"/>
</dbReference>
<comment type="similarity">
    <text evidence="2">Belongs to the bacterial solute-binding protein SsuA/TauA family.</text>
</comment>
<dbReference type="CDD" id="cd01008">
    <property type="entry name" value="PBP2_NrtA_SsuA_CpmA_like"/>
    <property type="match status" value="1"/>
</dbReference>
<dbReference type="AlphaFoldDB" id="A0A3A6W220"/>
<gene>
    <name evidence="6" type="ORF">D2965_02845</name>
</gene>
<dbReference type="InterPro" id="IPR001638">
    <property type="entry name" value="Solute-binding_3/MltF_N"/>
</dbReference>
<proteinExistence type="inferred from homology"/>
<accession>A0A3A6W220</accession>
<dbReference type="EMBL" id="QXZZ01000016">
    <property type="protein sequence ID" value="RJY50904.1"/>
    <property type="molecule type" value="Genomic_DNA"/>
</dbReference>
<keyword evidence="4" id="KW-0732">Signal</keyword>
<keyword evidence="3" id="KW-0813">Transport</keyword>
<dbReference type="Proteomes" id="UP000277803">
    <property type="component" value="Unassembled WGS sequence"/>
</dbReference>
<evidence type="ECO:0000256" key="2">
    <source>
        <dbReference type="ARBA" id="ARBA00010742"/>
    </source>
</evidence>
<dbReference type="Gene3D" id="3.40.190.10">
    <property type="entry name" value="Periplasmic binding protein-like II"/>
    <property type="match status" value="2"/>
</dbReference>
<dbReference type="SMART" id="SM00062">
    <property type="entry name" value="PBPb"/>
    <property type="match status" value="1"/>
</dbReference>
<dbReference type="InterPro" id="IPR015168">
    <property type="entry name" value="SsuA/THI5"/>
</dbReference>